<name>A0A178MJ75_9PROT</name>
<keyword evidence="2" id="KW-0732">Signal</keyword>
<gene>
    <name evidence="3" type="ORF">A6A04_04940</name>
</gene>
<feature type="signal peptide" evidence="2">
    <location>
        <begin position="1"/>
        <end position="22"/>
    </location>
</feature>
<dbReference type="STRING" id="1285242.A6A04_04940"/>
<dbReference type="OrthoDB" id="6116092at2"/>
<protein>
    <recommendedName>
        <fullName evidence="5">TonB C-terminal domain-containing protein</fullName>
    </recommendedName>
</protein>
<dbReference type="RefSeq" id="WP_068494319.1">
    <property type="nucleotide sequence ID" value="NZ_LWQT01000077.1"/>
</dbReference>
<dbReference type="Proteomes" id="UP000078428">
    <property type="component" value="Unassembled WGS sequence"/>
</dbReference>
<dbReference type="AlphaFoldDB" id="A0A178MJ75"/>
<dbReference type="EMBL" id="LWQT01000077">
    <property type="protein sequence ID" value="OAN48105.1"/>
    <property type="molecule type" value="Genomic_DNA"/>
</dbReference>
<evidence type="ECO:0008006" key="5">
    <source>
        <dbReference type="Google" id="ProtNLM"/>
    </source>
</evidence>
<proteinExistence type="predicted"/>
<feature type="chain" id="PRO_5008091981" description="TonB C-terminal domain-containing protein" evidence="2">
    <location>
        <begin position="23"/>
        <end position="204"/>
    </location>
</feature>
<reference evidence="3 4" key="1">
    <citation type="submission" date="2016-04" db="EMBL/GenBank/DDBJ databases">
        <title>Draft genome sequence of freshwater magnetotactic bacteria Magnetospirillum marisnigri SP-1 and Magnetospirillum moscoviense BB-1.</title>
        <authorList>
            <person name="Koziaeva V."/>
            <person name="Dziuba M.V."/>
            <person name="Ivanov T.M."/>
            <person name="Kuznetsov B."/>
            <person name="Grouzdev D.S."/>
        </authorList>
    </citation>
    <scope>NUCLEOTIDE SEQUENCE [LARGE SCALE GENOMIC DNA]</scope>
    <source>
        <strain evidence="3 4">SP-1</strain>
    </source>
</reference>
<evidence type="ECO:0000256" key="1">
    <source>
        <dbReference type="SAM" id="MobiDB-lite"/>
    </source>
</evidence>
<comment type="caution">
    <text evidence="3">The sequence shown here is derived from an EMBL/GenBank/DDBJ whole genome shotgun (WGS) entry which is preliminary data.</text>
</comment>
<accession>A0A178MJ75</accession>
<sequence length="204" mass="21886">MRPVLRLAVMTALAAFPLAAEAQMRPQPRQQQTAETSEQLVMAPPQGWQVGGSAASQHSVTRQMFPPGQSADSWSEMLSIQVLADPKLSPRDHVQRVIEASQSNCEASGPSPVAEGQSNGYPVATMTVTCTKGRQSGLGGLVAVKAIRGSSAVYVVQRIWRGKPFERNEAAPVPTGMLQDWSAFLRNVSLCDLNDPAKHPCPTP</sequence>
<evidence type="ECO:0000313" key="4">
    <source>
        <dbReference type="Proteomes" id="UP000078428"/>
    </source>
</evidence>
<evidence type="ECO:0000313" key="3">
    <source>
        <dbReference type="EMBL" id="OAN48105.1"/>
    </source>
</evidence>
<keyword evidence="4" id="KW-1185">Reference proteome</keyword>
<feature type="region of interest" description="Disordered" evidence="1">
    <location>
        <begin position="46"/>
        <end position="68"/>
    </location>
</feature>
<evidence type="ECO:0000256" key="2">
    <source>
        <dbReference type="SAM" id="SignalP"/>
    </source>
</evidence>
<organism evidence="3 4">
    <name type="scientific">Paramagnetospirillum marisnigri</name>
    <dbReference type="NCBI Taxonomy" id="1285242"/>
    <lineage>
        <taxon>Bacteria</taxon>
        <taxon>Pseudomonadati</taxon>
        <taxon>Pseudomonadota</taxon>
        <taxon>Alphaproteobacteria</taxon>
        <taxon>Rhodospirillales</taxon>
        <taxon>Magnetospirillaceae</taxon>
        <taxon>Paramagnetospirillum</taxon>
    </lineage>
</organism>